<comment type="caution">
    <text evidence="3">The sequence shown here is derived from an EMBL/GenBank/DDBJ whole genome shotgun (WGS) entry which is preliminary data.</text>
</comment>
<dbReference type="Pfam" id="PF20674">
    <property type="entry name" value="SpaA_3"/>
    <property type="match status" value="10"/>
</dbReference>
<proteinExistence type="predicted"/>
<name>A0A4R7HUT3_9ACTN</name>
<dbReference type="EMBL" id="SOAU01000001">
    <property type="protein sequence ID" value="TDT14717.1"/>
    <property type="molecule type" value="Genomic_DNA"/>
</dbReference>
<sequence>MERTDSVTTWLRVVISAALVITLGTALTFAENAPVAEATNGTFFPTTSFQIDGNLTPTGTPAPDSAPPGSGDWTGTYGPGVTVDGYPTTGVYYNNRTPDPCNDSNDNIASGGIEVGEGPVWPEVTGEPNKKTDLLAIRLGAEAVAVPSGGGGSQINNILYVAFETCNPGASGTFNLTIFIEGGDGLPPYLVNGTATGSTDDYLVIFDFQGGSTGAGRLYDFGDGEWTLNSTITNTQFQQFLNTDRTVGEVALNLTSVGIPSDGTGAPGSPNEDSECRTITVSGQAATPTGGSLNSQVKDILDVDPLQISNCGNIDITKLAADGDATSATPFHYVLEQIDGADVHDAIPTLTSTPAGLGEPDGDLSEIDADIDLGETHQWMSVLAQPDYTLDEVSLPDGWELQSIECSYFDPFNPGQPTPAEGATWLNNSTAILFPETDPTFLIPPETFANRDVLPASCTIVNDALGITIQKVGTPDDGTTFTFDIDNGVAADLPVVINGDSVFQTVPDPGTYVITEDDINALDGGDLDPDWTLTDISCTDGDGATSPVYDLDARTATVVVDGSDDDIVCTFTNEQASRIVVEKVTDPDTGDTFDFDVVGPDTVALDGVGNGGSDNTGDIAPGDYTITEDLTGVNILADPDWVLTSVDCGSGDEPIIGGNSVSVGVAAGEVVTCTFNNQQQGSISIDKQVVDPGTTDIATDQDATFSFEGAVTGDITTTAGVTDNGDALTSNPVMPGSYTVTENTAATPGYTLESVDCTDPTGDSVQNGDGADIELGSGEAVSCTFTNSRNQATFTLQKQWGDGTLDGEVVDLDASAAGPAPIAAAIDTTATSPAGAAGTNTMTVYSGQTITLSETFQVAANGDAYTTTLSCGTLPAGMVLTPAVGNRSATLTVGNDPGDVTCTFVNTPKTAGVVLQKIWDDNSNVGDSVLLAASNGSGDGPDNAASVAADEPEFLGPDNTDDNSAFVPVVAGQTVTMLEAFQPLEAGDNYTTTFDCVGETGTITPTDAEPYGYTLDITPDDVAAGTQIVCSFTNTRIEVDLVLEKDWVDAKIDDAVTLSATGSDTTPIEYASTADTATETDTSGTFTVYAGETLTLAETWDTGDPAAYDTELVCVGATDTDPSDGLDIDPDDTSITCTWENTRRSVEVQVAKDVRPDGDDGTFSVTLNDVEVLTDVGDGDDVDPDAAADETSTPVTILVGDPVALEETATGPAGLENYTSTLACDNGITPADNDGVSGDFVVPSTLDSDSLITCTFVNTRKEAPITLTKSWGTSPVDDDVALLDITGGLGTVTPGVHSNDGGLDADQDATSTAYAGETLTLEELLGAEYDASWYDITLECNDTVGQFVIGGFATVGQETTGSITVPSDPTAITCEFTNQRKSAALVVDKSWVNGKAGDVAGITIAGIDPASPGTGDSTAIDGNFNDPNVAQLPVWVGEVVDVSEIITLTDPQDAPRYDTTLVCDDETSVDGRSGTVTVDADEAGTTITCDFTNTRRGVNLTLGKDWADSPDNGDAVDLSISGGLIEATVTAPEATNSNDGDDANDADAVARGLVGETLTLAEVFIGGDAANYDTDFECLDGQGALLDTQVTYVDGALTATLDITADLVGPVSCEYTNTRKRADFELQKTWLGSVEDDAVELTVDSTSNAAPVDALAPGGDGDSTEVVATTVYAGETLTVSEIIDPDGTNVGVYDPTGFTCVGTGNGTVAPDGLSSELTVTAAEIDAANLADATISCEFENSAQRGNIVIVKSIDGTTDGEFDFAGDWSADGIVTDPAATDPTAFSILTDGLNGSVTFTDVLVPKDGEPYSIVETDPTPEYDGTEVVCSSADADDTSTGGDTTPLTGSIDLDNGETVTCTFTNTERSTIVVVKDAQPDSAADFAFTGDLGAFTLDDDADGTLSNTFTSDLLNAEAGSTYTVNETPTPGWTLDIAASSCTNGDTFAGAGVVIDPDPGTTVTCTFVNTANPAGLTATKAVSGVEGAWGPFTFTLSGGTFTGDAAQDVDSADPVAQWTELVEGQTYTIVENEVPGYETGAEFACTLIDPNDPNNPVDLVDGSADAGFQFTAVAGGVFSCDITNVAIPADVSVAKTVSGVADTQAWSFDFSITAVSAGAAEPTLDSADTTVSDTGSVTSTDTVDWSGLTPGGTYTVAETAPGVGYLAGELVCTGVVDTDDAPQSVTFVAPLGGDGVEISCDITNTAIPSEVSVTKTVDGGLDDAQAWAFEFTLSPDATPAGSQTASGTGDGNDTVTWTGLVPGETYTVAEVLPGDNSTTYDNGVLTCSIGDSVDDQTVSFVAPLGNDGVEVACTVTNTAQSDVSYDKVLTGDPVRNDDGTWSIGYTLTVENAADAGAGTYDLSDTFLFGEGVSIVADSAAVANTTPGTITTNAAFDGDTDPVIVTGEAIAAGATHTYVVTVDVTIEVGPDTDGDCVREDDGGTGFLNEMSIAIDGGEPQTTDACAGFATLTLVKVVVNDDGGNATVADFPLTADGPVTLTGISGTDAVSSAVPAGSYTLSEDQLVEGYLPSLFLCDAGTGTGTVTLADGDNATCTITNDDEPVDLEITKNDDGVTVIAGGAPFDYTITVQNVGTRDADLGEPVTVVDELPLPLQWVSFPDDCVQAGQTLTCDIDPALMTVGADPVVITATVSAPADAASGTYVNEATVTTEDDPVCEPIGDCEPPPCEEAASNNNIDCEPTPVDREGAIQIVKTDDVAAGDSVLPGESFEYTLEVTNIGTSSILPGLVVTDDLPAQLSLVSVSGGAGWTCNNADPIECTYAPSLAPGASTPDITVVVSVNADATGTEIDNTAVVQGAVDRECPEPTSGADLSEAFVPACNQVTDDDDETTPMTAQADLAIVKTASVATVGAGGEFNWVLDVENLGPAPAIDVVVGDLVPTDVTVTAVSSSFFDCSRSGNDVTCTRPQMAVGASGTITITVSVPANDEGGIVENVGTVEASTPDPNLDNNSDDASVVIVAQIPPTSVVPTPTIPATGSNSTEPVVKTAMVLLLLGALGLAAARRRRPDGVTTTI</sequence>
<dbReference type="InterPro" id="IPR045826">
    <property type="entry name" value="SpaA_PFL_dom_2"/>
</dbReference>
<evidence type="ECO:0000313" key="3">
    <source>
        <dbReference type="EMBL" id="TDT14717.1"/>
    </source>
</evidence>
<reference evidence="3 4" key="1">
    <citation type="submission" date="2019-03" db="EMBL/GenBank/DDBJ databases">
        <title>Sequencing the genomes of 1000 actinobacteria strains.</title>
        <authorList>
            <person name="Klenk H.-P."/>
        </authorList>
    </citation>
    <scope>NUCLEOTIDE SEQUENCE [LARGE SCALE GENOMIC DNA]</scope>
    <source>
        <strain evidence="3 4">DSM 18936</strain>
    </source>
</reference>
<dbReference type="PROSITE" id="PS50835">
    <property type="entry name" value="IG_LIKE"/>
    <property type="match status" value="1"/>
</dbReference>
<organism evidence="3 4">
    <name type="scientific">Ilumatobacter fluminis</name>
    <dbReference type="NCBI Taxonomy" id="467091"/>
    <lineage>
        <taxon>Bacteria</taxon>
        <taxon>Bacillati</taxon>
        <taxon>Actinomycetota</taxon>
        <taxon>Acidimicrobiia</taxon>
        <taxon>Acidimicrobiales</taxon>
        <taxon>Ilumatobacteraceae</taxon>
        <taxon>Ilumatobacter</taxon>
    </lineage>
</organism>
<dbReference type="Pfam" id="PF19403">
    <property type="entry name" value="SpaA_2"/>
    <property type="match status" value="1"/>
</dbReference>
<dbReference type="Pfam" id="PF01345">
    <property type="entry name" value="DUF11"/>
    <property type="match status" value="3"/>
</dbReference>
<dbReference type="InterPro" id="IPR047589">
    <property type="entry name" value="DUF11_rpt"/>
</dbReference>
<evidence type="ECO:0000313" key="4">
    <source>
        <dbReference type="Proteomes" id="UP000294558"/>
    </source>
</evidence>
<evidence type="ECO:0000259" key="2">
    <source>
        <dbReference type="PROSITE" id="PS50835"/>
    </source>
</evidence>
<dbReference type="OrthoDB" id="3985100at2"/>
<keyword evidence="4" id="KW-1185">Reference proteome</keyword>
<evidence type="ECO:0000256" key="1">
    <source>
        <dbReference type="SAM" id="MobiDB-lite"/>
    </source>
</evidence>
<dbReference type="Pfam" id="PF24514">
    <property type="entry name" value="SpaA_4"/>
    <property type="match status" value="5"/>
</dbReference>
<feature type="region of interest" description="Disordered" evidence="1">
    <location>
        <begin position="52"/>
        <end position="80"/>
    </location>
</feature>
<dbReference type="InterPro" id="IPR055371">
    <property type="entry name" value="SpaA_PFL_dom_4"/>
</dbReference>
<dbReference type="NCBIfam" id="TIGR01451">
    <property type="entry name" value="B_ant_repeat"/>
    <property type="match status" value="1"/>
</dbReference>
<dbReference type="InterPro" id="IPR007110">
    <property type="entry name" value="Ig-like_dom"/>
</dbReference>
<gene>
    <name evidence="3" type="ORF">BDK89_0272</name>
</gene>
<feature type="domain" description="Ig-like" evidence="2">
    <location>
        <begin position="2177"/>
        <end position="2294"/>
    </location>
</feature>
<dbReference type="Proteomes" id="UP000294558">
    <property type="component" value="Unassembled WGS sequence"/>
</dbReference>
<accession>A0A4R7HUT3</accession>
<dbReference type="InterPro" id="IPR001434">
    <property type="entry name" value="OmcB-like_DUF11"/>
</dbReference>
<dbReference type="RefSeq" id="WP_133867238.1">
    <property type="nucleotide sequence ID" value="NZ_SOAU01000001.1"/>
</dbReference>
<dbReference type="InterPro" id="IPR048834">
    <property type="entry name" value="SpaA_pre-album"/>
</dbReference>
<protein>
    <submittedName>
        <fullName evidence="3">Putative repeat protein (TIGR01451 family)</fullName>
    </submittedName>
</protein>